<protein>
    <submittedName>
        <fullName evidence="1">Uncharacterized protein</fullName>
    </submittedName>
</protein>
<sequence>MFIKGSFFAARRDHLIREFGDFAWLRLENQLRAESSLFRGPIQSSTLVPFDDYVRFQEAWLERFYAGDEREYWKMGATLGRWALERGPYRHLLASSGESGSYGPAAERRRLTRILGRLWRVYSDAGELDVGGADGTFEVEILDVPRWHRSIEYTAMGFAQTAIETATGRKVQVLRLRGAAEGHVGCRYRFELGELLLDDGAVELREHADSDAVTRPARILPR</sequence>
<organism evidence="1 2">
    <name type="scientific">Plesiocystis pacifica SIR-1</name>
    <dbReference type="NCBI Taxonomy" id="391625"/>
    <lineage>
        <taxon>Bacteria</taxon>
        <taxon>Pseudomonadati</taxon>
        <taxon>Myxococcota</taxon>
        <taxon>Polyangia</taxon>
        <taxon>Nannocystales</taxon>
        <taxon>Nannocystaceae</taxon>
        <taxon>Plesiocystis</taxon>
    </lineage>
</organism>
<dbReference type="RefSeq" id="WP_006970784.1">
    <property type="nucleotide sequence ID" value="NZ_ABCS01000014.1"/>
</dbReference>
<gene>
    <name evidence="1" type="ORF">PPSIR1_20294</name>
</gene>
<evidence type="ECO:0000313" key="1">
    <source>
        <dbReference type="EMBL" id="EDM80004.1"/>
    </source>
</evidence>
<keyword evidence="2" id="KW-1185">Reference proteome</keyword>
<dbReference type="OrthoDB" id="5509045at2"/>
<dbReference type="Proteomes" id="UP000005801">
    <property type="component" value="Unassembled WGS sequence"/>
</dbReference>
<comment type="caution">
    <text evidence="1">The sequence shown here is derived from an EMBL/GenBank/DDBJ whole genome shotgun (WGS) entry which is preliminary data.</text>
</comment>
<dbReference type="EMBL" id="ABCS01000014">
    <property type="protein sequence ID" value="EDM80004.1"/>
    <property type="molecule type" value="Genomic_DNA"/>
</dbReference>
<dbReference type="STRING" id="391625.PPSIR1_20294"/>
<name>A6G235_9BACT</name>
<evidence type="ECO:0000313" key="2">
    <source>
        <dbReference type="Proteomes" id="UP000005801"/>
    </source>
</evidence>
<accession>A6G235</accession>
<proteinExistence type="predicted"/>
<reference evidence="1 2" key="1">
    <citation type="submission" date="2007-06" db="EMBL/GenBank/DDBJ databases">
        <authorList>
            <person name="Shimkets L."/>
            <person name="Ferriera S."/>
            <person name="Johnson J."/>
            <person name="Kravitz S."/>
            <person name="Beeson K."/>
            <person name="Sutton G."/>
            <person name="Rogers Y.-H."/>
            <person name="Friedman R."/>
            <person name="Frazier M."/>
            <person name="Venter J.C."/>
        </authorList>
    </citation>
    <scope>NUCLEOTIDE SEQUENCE [LARGE SCALE GENOMIC DNA]</scope>
    <source>
        <strain evidence="1 2">SIR-1</strain>
    </source>
</reference>
<dbReference type="AlphaFoldDB" id="A6G235"/>
<dbReference type="eggNOG" id="ENOG5030IDZ">
    <property type="taxonomic scope" value="Bacteria"/>
</dbReference>